<evidence type="ECO:0000256" key="1">
    <source>
        <dbReference type="SAM" id="MobiDB-lite"/>
    </source>
</evidence>
<dbReference type="EMBL" id="JBHSOF010000069">
    <property type="protein sequence ID" value="MFC5667837.1"/>
    <property type="molecule type" value="Genomic_DNA"/>
</dbReference>
<reference evidence="3" key="1">
    <citation type="journal article" date="2019" name="Int. J. Syst. Evol. Microbiol.">
        <title>The Global Catalogue of Microorganisms (GCM) 10K type strain sequencing project: providing services to taxonomists for standard genome sequencing and annotation.</title>
        <authorList>
            <consortium name="The Broad Institute Genomics Platform"/>
            <consortium name="The Broad Institute Genome Sequencing Center for Infectious Disease"/>
            <person name="Wu L."/>
            <person name="Ma J."/>
        </authorList>
    </citation>
    <scope>NUCLEOTIDE SEQUENCE [LARGE SCALE GENOMIC DNA]</scope>
    <source>
        <strain evidence="3">CGMCC 4.1437</strain>
    </source>
</reference>
<evidence type="ECO:0000313" key="3">
    <source>
        <dbReference type="Proteomes" id="UP001595975"/>
    </source>
</evidence>
<keyword evidence="3" id="KW-1185">Reference proteome</keyword>
<name>A0ABW0XBA9_9ACTN</name>
<proteinExistence type="predicted"/>
<evidence type="ECO:0000313" key="2">
    <source>
        <dbReference type="EMBL" id="MFC5667837.1"/>
    </source>
</evidence>
<comment type="caution">
    <text evidence="2">The sequence shown here is derived from an EMBL/GenBank/DDBJ whole genome shotgun (WGS) entry which is preliminary data.</text>
</comment>
<feature type="region of interest" description="Disordered" evidence="1">
    <location>
        <begin position="28"/>
        <end position="55"/>
    </location>
</feature>
<organism evidence="2 3">
    <name type="scientific">Kitasatospora misakiensis</name>
    <dbReference type="NCBI Taxonomy" id="67330"/>
    <lineage>
        <taxon>Bacteria</taxon>
        <taxon>Bacillati</taxon>
        <taxon>Actinomycetota</taxon>
        <taxon>Actinomycetes</taxon>
        <taxon>Kitasatosporales</taxon>
        <taxon>Streptomycetaceae</taxon>
        <taxon>Kitasatospora</taxon>
    </lineage>
</organism>
<accession>A0ABW0XBA9</accession>
<protein>
    <submittedName>
        <fullName evidence="2">Uncharacterized protein</fullName>
    </submittedName>
</protein>
<sequence length="55" mass="5626">MSGTFTCISRTPAGTAVVEMAATGQTYVDGRPHGEIADPGSTESPHAIRPVPENG</sequence>
<dbReference type="RefSeq" id="WP_380229508.1">
    <property type="nucleotide sequence ID" value="NZ_JBHSOF010000069.1"/>
</dbReference>
<dbReference type="Proteomes" id="UP001595975">
    <property type="component" value="Unassembled WGS sequence"/>
</dbReference>
<gene>
    <name evidence="2" type="ORF">ACFP3U_33345</name>
</gene>